<keyword evidence="4" id="KW-1185">Reference proteome</keyword>
<keyword evidence="2" id="KW-1133">Transmembrane helix</keyword>
<evidence type="ECO:0000256" key="2">
    <source>
        <dbReference type="SAM" id="Phobius"/>
    </source>
</evidence>
<dbReference type="RefSeq" id="WP_173136211.1">
    <property type="nucleotide sequence ID" value="NZ_CBCSGW010000054.1"/>
</dbReference>
<accession>A0ABX2F9M3</accession>
<organism evidence="3 4">
    <name type="scientific">Kibdelosporangium persicum</name>
    <dbReference type="NCBI Taxonomy" id="2698649"/>
    <lineage>
        <taxon>Bacteria</taxon>
        <taxon>Bacillati</taxon>
        <taxon>Actinomycetota</taxon>
        <taxon>Actinomycetes</taxon>
        <taxon>Pseudonocardiales</taxon>
        <taxon>Pseudonocardiaceae</taxon>
        <taxon>Kibdelosporangium</taxon>
    </lineage>
</organism>
<evidence type="ECO:0000256" key="1">
    <source>
        <dbReference type="SAM" id="MobiDB-lite"/>
    </source>
</evidence>
<proteinExistence type="predicted"/>
<keyword evidence="2" id="KW-0472">Membrane</keyword>
<name>A0ABX2F9M3_9PSEU</name>
<dbReference type="EMBL" id="JAAATY010000016">
    <property type="protein sequence ID" value="NRN67829.1"/>
    <property type="molecule type" value="Genomic_DNA"/>
</dbReference>
<gene>
    <name evidence="3" type="ORF">GC106_50690</name>
</gene>
<evidence type="ECO:0000313" key="3">
    <source>
        <dbReference type="EMBL" id="NRN67829.1"/>
    </source>
</evidence>
<sequence length="279" mass="29782">MSDHESAQARELLSELLRDEPPVTTDSATLVRKGRRRAVIVRSAAIGGVTLGVVGAVLAATLARPEPDMSPALPVVTTTSQTPTKMRLFTEDDRSRRLSRALQDAKDQFIPPGLIVAAEPDTWGVETALQVVKANTNGLLRPQWAYFASVHVGNDKDGYGSLSVHVNSTGTEGRCATPGVPPLNNDVLVECTDTTLPDGTRAAVSRYEGRSPTGFSGHESYRQLAVEAVRPDGTRIYVSATNRAPGMYMASPGAVPLRAEPPLGTADVLKIVQLPGMRF</sequence>
<dbReference type="Proteomes" id="UP000763557">
    <property type="component" value="Unassembled WGS sequence"/>
</dbReference>
<comment type="caution">
    <text evidence="3">The sequence shown here is derived from an EMBL/GenBank/DDBJ whole genome shotgun (WGS) entry which is preliminary data.</text>
</comment>
<feature type="transmembrane region" description="Helical" evidence="2">
    <location>
        <begin position="39"/>
        <end position="63"/>
    </location>
</feature>
<keyword evidence="2" id="KW-0812">Transmembrane</keyword>
<feature type="region of interest" description="Disordered" evidence="1">
    <location>
        <begin position="1"/>
        <end position="20"/>
    </location>
</feature>
<evidence type="ECO:0000313" key="4">
    <source>
        <dbReference type="Proteomes" id="UP000763557"/>
    </source>
</evidence>
<reference evidence="3 4" key="1">
    <citation type="submission" date="2020-01" db="EMBL/GenBank/DDBJ databases">
        <title>Kibdelosporangium persica a novel Actinomycetes from a hot desert in Iran.</title>
        <authorList>
            <person name="Safaei N."/>
            <person name="Zaburannyi N."/>
            <person name="Mueller R."/>
            <person name="Wink J."/>
        </authorList>
    </citation>
    <scope>NUCLEOTIDE SEQUENCE [LARGE SCALE GENOMIC DNA]</scope>
    <source>
        <strain evidence="3 4">4NS15</strain>
    </source>
</reference>
<protein>
    <submittedName>
        <fullName evidence="3">Uncharacterized protein</fullName>
    </submittedName>
</protein>